<organism evidence="1">
    <name type="scientific">Anguilla anguilla</name>
    <name type="common">European freshwater eel</name>
    <name type="synonym">Muraena anguilla</name>
    <dbReference type="NCBI Taxonomy" id="7936"/>
    <lineage>
        <taxon>Eukaryota</taxon>
        <taxon>Metazoa</taxon>
        <taxon>Chordata</taxon>
        <taxon>Craniata</taxon>
        <taxon>Vertebrata</taxon>
        <taxon>Euteleostomi</taxon>
        <taxon>Actinopterygii</taxon>
        <taxon>Neopterygii</taxon>
        <taxon>Teleostei</taxon>
        <taxon>Anguilliformes</taxon>
        <taxon>Anguillidae</taxon>
        <taxon>Anguilla</taxon>
    </lineage>
</organism>
<proteinExistence type="predicted"/>
<reference evidence="1" key="2">
    <citation type="journal article" date="2015" name="Fish Shellfish Immunol.">
        <title>Early steps in the European eel (Anguilla anguilla)-Vibrio vulnificus interaction in the gills: Role of the RtxA13 toxin.</title>
        <authorList>
            <person name="Callol A."/>
            <person name="Pajuelo D."/>
            <person name="Ebbesson L."/>
            <person name="Teles M."/>
            <person name="MacKenzie S."/>
            <person name="Amaro C."/>
        </authorList>
    </citation>
    <scope>NUCLEOTIDE SEQUENCE</scope>
</reference>
<protein>
    <submittedName>
        <fullName evidence="1">Uncharacterized protein</fullName>
    </submittedName>
</protein>
<evidence type="ECO:0000313" key="1">
    <source>
        <dbReference type="EMBL" id="JAH98235.1"/>
    </source>
</evidence>
<accession>A0A0E9X8T4</accession>
<dbReference type="EMBL" id="GBXM01010342">
    <property type="protein sequence ID" value="JAH98235.1"/>
    <property type="molecule type" value="Transcribed_RNA"/>
</dbReference>
<dbReference type="AlphaFoldDB" id="A0A0E9X8T4"/>
<sequence length="83" mass="9690">MKHWPLHSISGVTAIDGKRGRIIRNVESWLCLNSSCGGQTSEKLLYHSQQLIRVSFFRKRLFEFTLQIIWYVGRMSSCRVNFA</sequence>
<reference evidence="1" key="1">
    <citation type="submission" date="2014-11" db="EMBL/GenBank/DDBJ databases">
        <authorList>
            <person name="Amaro Gonzalez C."/>
        </authorList>
    </citation>
    <scope>NUCLEOTIDE SEQUENCE</scope>
</reference>
<name>A0A0E9X8T4_ANGAN</name>